<evidence type="ECO:0000313" key="7">
    <source>
        <dbReference type="EMBL" id="SKA72065.1"/>
    </source>
</evidence>
<evidence type="ECO:0000259" key="6">
    <source>
        <dbReference type="PROSITE" id="PS50975"/>
    </source>
</evidence>
<evidence type="ECO:0000256" key="3">
    <source>
        <dbReference type="ARBA" id="ARBA00022840"/>
    </source>
</evidence>
<dbReference type="GO" id="GO:0016740">
    <property type="term" value="F:transferase activity"/>
    <property type="evidence" value="ECO:0007669"/>
    <property type="project" value="UniProtKB-KW"/>
</dbReference>
<evidence type="ECO:0000256" key="2">
    <source>
        <dbReference type="ARBA" id="ARBA00022741"/>
    </source>
</evidence>
<proteinExistence type="inferred from homology"/>
<evidence type="ECO:0000313" key="8">
    <source>
        <dbReference type="Proteomes" id="UP000190027"/>
    </source>
</evidence>
<dbReference type="InterPro" id="IPR032875">
    <property type="entry name" value="Succ_CoA_lig_flav_dom"/>
</dbReference>
<dbReference type="SUPFAM" id="SSF52210">
    <property type="entry name" value="Succinyl-CoA synthetase domains"/>
    <property type="match status" value="2"/>
</dbReference>
<dbReference type="GO" id="GO:0046872">
    <property type="term" value="F:metal ion binding"/>
    <property type="evidence" value="ECO:0007669"/>
    <property type="project" value="InterPro"/>
</dbReference>
<dbReference type="EMBL" id="FUYC01000001">
    <property type="protein sequence ID" value="SKA72065.1"/>
    <property type="molecule type" value="Genomic_DNA"/>
</dbReference>
<feature type="domain" description="ATP-grasp" evidence="6">
    <location>
        <begin position="499"/>
        <end position="535"/>
    </location>
</feature>
<dbReference type="Gene3D" id="3.40.50.720">
    <property type="entry name" value="NAD(P)-binding Rossmann-like Domain"/>
    <property type="match status" value="1"/>
</dbReference>
<dbReference type="Pfam" id="PF13549">
    <property type="entry name" value="ATP-grasp_5"/>
    <property type="match status" value="1"/>
</dbReference>
<dbReference type="GO" id="GO:0005524">
    <property type="term" value="F:ATP binding"/>
    <property type="evidence" value="ECO:0007669"/>
    <property type="project" value="UniProtKB-UniRule"/>
</dbReference>
<dbReference type="Pfam" id="PF19045">
    <property type="entry name" value="Ligase_CoA_2"/>
    <property type="match status" value="1"/>
</dbReference>
<dbReference type="InterPro" id="IPR051538">
    <property type="entry name" value="Acyl-CoA_Synth/Transferase"/>
</dbReference>
<dbReference type="SMART" id="SM00881">
    <property type="entry name" value="CoA_binding"/>
    <property type="match status" value="1"/>
</dbReference>
<reference evidence="7 8" key="1">
    <citation type="submission" date="2017-02" db="EMBL/GenBank/DDBJ databases">
        <authorList>
            <person name="Peterson S.W."/>
        </authorList>
    </citation>
    <scope>NUCLEOTIDE SEQUENCE [LARGE SCALE GENOMIC DNA]</scope>
    <source>
        <strain evidence="7 8">DSM 16080</strain>
    </source>
</reference>
<dbReference type="InterPro" id="IPR003781">
    <property type="entry name" value="CoA-bd"/>
</dbReference>
<accession>A0A1T4W4V7</accession>
<dbReference type="Gene3D" id="3.30.1490.20">
    <property type="entry name" value="ATP-grasp fold, A domain"/>
    <property type="match status" value="1"/>
</dbReference>
<dbReference type="Gene3D" id="3.30.470.20">
    <property type="entry name" value="ATP-grasp fold, B domain"/>
    <property type="match status" value="1"/>
</dbReference>
<sequence>MAENQTGPHMDLRHFFHPHSVAVVGASATPGKVGHTVLRNMLDAGFTGQLLPVNPKGGEILGLPVVPSVEELPQGVDLAVVALPRRRVPDTLRELGRRKARAVIVITAGFKEVGGDGWFLEREITEICRDAGMQLLGPNCLGLINAAAGVNASFAADLPRPGRIGFFSQSGALCVAILDWAVGERMGFSKFVSLGNKAMLDEADMLDYLGEDPETDVILGYVENVERGERFLRSAKAVCAHKPVLMIKSGTTPTGAKAASSHTGAIAGSDQAYEAAFRQSGIIRVADVESLFQLARAFSEQPLPRGPNLAVVTNSGGPGILAADACGRFGLTVARPGQRTVERLQAFLPPHSDFYNPFDILGDADPRRYRKTMEIVLGDPMTHALLVMLTPTAQAQAESTAREVADLARRMPEKPIFACFMGMEGVRAGKEILDKAGVPCFAFPEPAVQGVRAMFDHYLRRQRPHEPAARVQRDLDRARGLILQATQRGDTEIVEFQAQEMLEAYGLDRPETRLARSSEQAVEQAEAIGYPVVLKIASPDISHKSDVDGVRVNIHNAEEVRRQFWDITARATHLRPDAYVVGCVVQRMAPPGCKEVIVGFQRDEQFGPLIMFGLGGVYVEIMGDVAFRLAPLTKRDASEIVREIRSYMVLKGVRGEQPIHFEALEQVILTLGQLALDIPEIVEAEFNPVLVDRERALVGDVRMTLRSPHPEDTLSDPKRRN</sequence>
<evidence type="ECO:0000256" key="1">
    <source>
        <dbReference type="ARBA" id="ARBA00022598"/>
    </source>
</evidence>
<keyword evidence="3 5" id="KW-0067">ATP-binding</keyword>
<dbReference type="PANTHER" id="PTHR43334">
    <property type="entry name" value="ACETATE--COA LIGASE [ADP-FORMING]"/>
    <property type="match status" value="1"/>
</dbReference>
<dbReference type="InterPro" id="IPR043938">
    <property type="entry name" value="Ligase_CoA_dom"/>
</dbReference>
<dbReference type="STRING" id="1121449.SAMN02745704_00273"/>
<dbReference type="PANTHER" id="PTHR43334:SF1">
    <property type="entry name" value="3-HYDROXYPROPIONATE--COA LIGASE [ADP-FORMING]"/>
    <property type="match status" value="1"/>
</dbReference>
<dbReference type="SUPFAM" id="SSF56059">
    <property type="entry name" value="Glutathione synthetase ATP-binding domain-like"/>
    <property type="match status" value="1"/>
</dbReference>
<gene>
    <name evidence="7" type="ORF">SAMN02745704_00273</name>
</gene>
<organism evidence="7 8">
    <name type="scientific">Paucidesulfovibrio gracilis DSM 16080</name>
    <dbReference type="NCBI Taxonomy" id="1121449"/>
    <lineage>
        <taxon>Bacteria</taxon>
        <taxon>Pseudomonadati</taxon>
        <taxon>Thermodesulfobacteriota</taxon>
        <taxon>Desulfovibrionia</taxon>
        <taxon>Desulfovibrionales</taxon>
        <taxon>Desulfovibrionaceae</taxon>
        <taxon>Paucidesulfovibrio</taxon>
    </lineage>
</organism>
<dbReference type="PROSITE" id="PS50975">
    <property type="entry name" value="ATP_GRASP"/>
    <property type="match status" value="1"/>
</dbReference>
<dbReference type="Proteomes" id="UP000190027">
    <property type="component" value="Unassembled WGS sequence"/>
</dbReference>
<evidence type="ECO:0000256" key="4">
    <source>
        <dbReference type="ARBA" id="ARBA00060888"/>
    </source>
</evidence>
<dbReference type="Gene3D" id="3.40.50.261">
    <property type="entry name" value="Succinyl-CoA synthetase domains"/>
    <property type="match status" value="2"/>
</dbReference>
<keyword evidence="8" id="KW-1185">Reference proteome</keyword>
<dbReference type="InterPro" id="IPR011761">
    <property type="entry name" value="ATP-grasp"/>
</dbReference>
<keyword evidence="1" id="KW-0436">Ligase</keyword>
<dbReference type="InterPro" id="IPR036291">
    <property type="entry name" value="NAD(P)-bd_dom_sf"/>
</dbReference>
<dbReference type="GO" id="GO:0043758">
    <property type="term" value="F:acetate-CoA ligase (ADP-forming) activity"/>
    <property type="evidence" value="ECO:0007669"/>
    <property type="project" value="InterPro"/>
</dbReference>
<dbReference type="Pfam" id="PF13607">
    <property type="entry name" value="Succ_CoA_lig"/>
    <property type="match status" value="1"/>
</dbReference>
<name>A0A1T4W4V7_9BACT</name>
<comment type="similarity">
    <text evidence="4">In the N-terminal section; belongs to the acetate CoA ligase alpha subunit family.</text>
</comment>
<dbReference type="InterPro" id="IPR013815">
    <property type="entry name" value="ATP_grasp_subdomain_1"/>
</dbReference>
<dbReference type="FunFam" id="3.30.1490.20:FF:000020">
    <property type="entry name" value="Protein lysine acetyltransferase"/>
    <property type="match status" value="1"/>
</dbReference>
<protein>
    <submittedName>
        <fullName evidence="7">Acetyltransferase</fullName>
    </submittedName>
</protein>
<dbReference type="InterPro" id="IPR016102">
    <property type="entry name" value="Succinyl-CoA_synth-like"/>
</dbReference>
<evidence type="ECO:0000256" key="5">
    <source>
        <dbReference type="PROSITE-ProRule" id="PRU00409"/>
    </source>
</evidence>
<dbReference type="Pfam" id="PF13380">
    <property type="entry name" value="CoA_binding_2"/>
    <property type="match status" value="1"/>
</dbReference>
<keyword evidence="7" id="KW-0808">Transferase</keyword>
<dbReference type="AlphaFoldDB" id="A0A1T4W4V7"/>
<keyword evidence="2 5" id="KW-0547">Nucleotide-binding</keyword>
<dbReference type="SUPFAM" id="SSF51735">
    <property type="entry name" value="NAD(P)-binding Rossmann-fold domains"/>
    <property type="match status" value="1"/>
</dbReference>